<accession>A0A482XG83</accession>
<organism evidence="2 3">
    <name type="scientific">Laodelphax striatellus</name>
    <name type="common">Small brown planthopper</name>
    <name type="synonym">Delphax striatella</name>
    <dbReference type="NCBI Taxonomy" id="195883"/>
    <lineage>
        <taxon>Eukaryota</taxon>
        <taxon>Metazoa</taxon>
        <taxon>Ecdysozoa</taxon>
        <taxon>Arthropoda</taxon>
        <taxon>Hexapoda</taxon>
        <taxon>Insecta</taxon>
        <taxon>Pterygota</taxon>
        <taxon>Neoptera</taxon>
        <taxon>Paraneoptera</taxon>
        <taxon>Hemiptera</taxon>
        <taxon>Auchenorrhyncha</taxon>
        <taxon>Fulgoroidea</taxon>
        <taxon>Delphacidae</taxon>
        <taxon>Criomorphinae</taxon>
        <taxon>Laodelphax</taxon>
    </lineage>
</organism>
<reference evidence="2 3" key="1">
    <citation type="journal article" date="2017" name="Gigascience">
        <title>Genome sequence of the small brown planthopper, Laodelphax striatellus.</title>
        <authorList>
            <person name="Zhu J."/>
            <person name="Jiang F."/>
            <person name="Wang X."/>
            <person name="Yang P."/>
            <person name="Bao Y."/>
            <person name="Zhao W."/>
            <person name="Wang W."/>
            <person name="Lu H."/>
            <person name="Wang Q."/>
            <person name="Cui N."/>
            <person name="Li J."/>
            <person name="Chen X."/>
            <person name="Luo L."/>
            <person name="Yu J."/>
            <person name="Kang L."/>
            <person name="Cui F."/>
        </authorList>
    </citation>
    <scope>NUCLEOTIDE SEQUENCE [LARGE SCALE GENOMIC DNA]</scope>
    <source>
        <strain evidence="2">Lst14</strain>
    </source>
</reference>
<name>A0A482XG83_LAOST</name>
<keyword evidence="3" id="KW-1185">Reference proteome</keyword>
<proteinExistence type="predicted"/>
<feature type="coiled-coil region" evidence="1">
    <location>
        <begin position="70"/>
        <end position="104"/>
    </location>
</feature>
<dbReference type="AlphaFoldDB" id="A0A482XG83"/>
<dbReference type="SMR" id="A0A482XG83"/>
<protein>
    <submittedName>
        <fullName evidence="2">Uncharacterized protein</fullName>
    </submittedName>
</protein>
<evidence type="ECO:0000256" key="1">
    <source>
        <dbReference type="SAM" id="Coils"/>
    </source>
</evidence>
<dbReference type="Proteomes" id="UP000291343">
    <property type="component" value="Unassembled WGS sequence"/>
</dbReference>
<gene>
    <name evidence="2" type="ORF">LSTR_LSTR001986</name>
</gene>
<dbReference type="EMBL" id="QKKF02010000">
    <property type="protein sequence ID" value="RZF45025.1"/>
    <property type="molecule type" value="Genomic_DNA"/>
</dbReference>
<dbReference type="InParanoid" id="A0A482XG83"/>
<evidence type="ECO:0000313" key="3">
    <source>
        <dbReference type="Proteomes" id="UP000291343"/>
    </source>
</evidence>
<dbReference type="OrthoDB" id="6366902at2759"/>
<comment type="caution">
    <text evidence="2">The sequence shown here is derived from an EMBL/GenBank/DDBJ whole genome shotgun (WGS) entry which is preliminary data.</text>
</comment>
<keyword evidence="1" id="KW-0175">Coiled coil</keyword>
<sequence length="113" mass="12874">MIDKAEKDSMATQHVDHYHKTSTPFSLIVHDVDARSCQEESEPQDALHKLLTDSSLDYRPFTKEQSDARIKQIKVEAESRKNEFARLLEEHAQVIRRLKQIEEDGAAIGGTNA</sequence>
<evidence type="ECO:0000313" key="2">
    <source>
        <dbReference type="EMBL" id="RZF45025.1"/>
    </source>
</evidence>